<comment type="caution">
    <text evidence="1">The sequence shown here is derived from an EMBL/GenBank/DDBJ whole genome shotgun (WGS) entry which is preliminary data.</text>
</comment>
<reference evidence="1" key="1">
    <citation type="journal article" date="2012" name="Mol. Plant Microbe Interact.">
        <title>A highly conserved effector in Fusarium oxysporum is required for full virulence on Arabidopsis.</title>
        <authorList>
            <person name="Thatcher L.F."/>
            <person name="Gardiner D.M."/>
            <person name="Kazan K."/>
            <person name="Manners J."/>
        </authorList>
    </citation>
    <scope>NUCLEOTIDE SEQUENCE [LARGE SCALE GENOMIC DNA]</scope>
    <source>
        <strain evidence="1">Fo5176</strain>
    </source>
</reference>
<accession>F9GES4</accession>
<gene>
    <name evidence="1" type="ORF">FOXB_17158</name>
</gene>
<organism evidence="1">
    <name type="scientific">Fusarium oxysporum (strain Fo5176)</name>
    <name type="common">Fusarium vascular wilt</name>
    <dbReference type="NCBI Taxonomy" id="660025"/>
    <lineage>
        <taxon>Eukaryota</taxon>
        <taxon>Fungi</taxon>
        <taxon>Dikarya</taxon>
        <taxon>Ascomycota</taxon>
        <taxon>Pezizomycotina</taxon>
        <taxon>Sordariomycetes</taxon>
        <taxon>Hypocreomycetidae</taxon>
        <taxon>Hypocreales</taxon>
        <taxon>Nectriaceae</taxon>
        <taxon>Fusarium</taxon>
        <taxon>Fusarium oxysporum species complex</taxon>
    </lineage>
</organism>
<evidence type="ECO:0000313" key="1">
    <source>
        <dbReference type="EMBL" id="EGU72345.1"/>
    </source>
</evidence>
<feature type="non-terminal residue" evidence="1">
    <location>
        <position position="1"/>
    </location>
</feature>
<proteinExistence type="predicted"/>
<dbReference type="EMBL" id="AFQF01006527">
    <property type="protein sequence ID" value="EGU72345.1"/>
    <property type="molecule type" value="Genomic_DNA"/>
</dbReference>
<dbReference type="AlphaFoldDB" id="F9GES4"/>
<protein>
    <submittedName>
        <fullName evidence="1">Uncharacterized protein</fullName>
    </submittedName>
</protein>
<sequence length="31" mass="3739">GRNIILDYKGKEITREINYLKEYNISIIKIK</sequence>
<name>F9GES4_FUSOF</name>